<accession>A0ABX0Q7H1</accession>
<gene>
    <name evidence="1" type="ORF">HBF26_15695</name>
</gene>
<name>A0ABX0Q7H1_9GAMM</name>
<dbReference type="EMBL" id="JAAQQR010000008">
    <property type="protein sequence ID" value="NID06337.1"/>
    <property type="molecule type" value="Genomic_DNA"/>
</dbReference>
<sequence length="221" mass="24074">MKLDIEARMLQLERKSRRLTFLCIGLFVVSMALSGAFAFAGPGRQSGIVHVRGLVVEDAQRRARIVIGAPFPDVPNRIRHDAGSVALLFLDEQGHDRLTVGQSFPPQIQGKVPANFHRIGDSVGLFIHNTAGDERGGISWLSNGRGAISFDYPDRDAIGMYVDEKNRSATFVLEYADAAVGDVSLFEMSARGRGGRFSLFDPTGKPRSVWNVAEGAVSTSR</sequence>
<reference evidence="1 2" key="1">
    <citation type="journal article" date="2011" name="Curr. Microbiol.">
        <title>Luteibacter jiangsuensis sp. nov.: a methamidophos-degrading bacterium isolated from a methamidophos-manufacturing factory.</title>
        <authorList>
            <person name="Wang L."/>
            <person name="Wang G.L."/>
            <person name="Li S.P."/>
            <person name="Jiang J.D."/>
        </authorList>
    </citation>
    <scope>NUCLEOTIDE SEQUENCE [LARGE SCALE GENOMIC DNA]</scope>
    <source>
        <strain evidence="1 2">CGMCC 1.10133</strain>
    </source>
</reference>
<organism evidence="1 2">
    <name type="scientific">Luteibacter jiangsuensis</name>
    <dbReference type="NCBI Taxonomy" id="637577"/>
    <lineage>
        <taxon>Bacteria</taxon>
        <taxon>Pseudomonadati</taxon>
        <taxon>Pseudomonadota</taxon>
        <taxon>Gammaproteobacteria</taxon>
        <taxon>Lysobacterales</taxon>
        <taxon>Rhodanobacteraceae</taxon>
        <taxon>Luteibacter</taxon>
    </lineage>
</organism>
<evidence type="ECO:0000313" key="2">
    <source>
        <dbReference type="Proteomes" id="UP001429601"/>
    </source>
</evidence>
<dbReference type="Proteomes" id="UP001429601">
    <property type="component" value="Unassembled WGS sequence"/>
</dbReference>
<protein>
    <submittedName>
        <fullName evidence="1">Uncharacterized protein</fullName>
    </submittedName>
</protein>
<evidence type="ECO:0000313" key="1">
    <source>
        <dbReference type="EMBL" id="NID06337.1"/>
    </source>
</evidence>
<comment type="caution">
    <text evidence="1">The sequence shown here is derived from an EMBL/GenBank/DDBJ whole genome shotgun (WGS) entry which is preliminary data.</text>
</comment>
<keyword evidence="2" id="KW-1185">Reference proteome</keyword>
<dbReference type="RefSeq" id="WP_167128556.1">
    <property type="nucleotide sequence ID" value="NZ_JAAQQR010000008.1"/>
</dbReference>
<proteinExistence type="predicted"/>